<organism evidence="1 2">
    <name type="scientific">Xenorhabdus cabanillasii JM26</name>
    <dbReference type="NCBI Taxonomy" id="1427517"/>
    <lineage>
        <taxon>Bacteria</taxon>
        <taxon>Pseudomonadati</taxon>
        <taxon>Pseudomonadota</taxon>
        <taxon>Gammaproteobacteria</taxon>
        <taxon>Enterobacterales</taxon>
        <taxon>Morganellaceae</taxon>
        <taxon>Xenorhabdus</taxon>
    </lineage>
</organism>
<evidence type="ECO:0000313" key="1">
    <source>
        <dbReference type="EMBL" id="CDL86625.1"/>
    </source>
</evidence>
<proteinExistence type="predicted"/>
<gene>
    <name evidence="1" type="ORF">XCR1_4270005</name>
</gene>
<comment type="caution">
    <text evidence="1">The sequence shown here is derived from an EMBL/GenBank/DDBJ whole genome shotgun (WGS) entry which is preliminary data.</text>
</comment>
<evidence type="ECO:0000313" key="2">
    <source>
        <dbReference type="Proteomes" id="UP000019197"/>
    </source>
</evidence>
<dbReference type="RefSeq" id="WP_255296171.1">
    <property type="nucleotide sequence ID" value="NZ_CAWLVK010000365.1"/>
</dbReference>
<dbReference type="Proteomes" id="UP000019197">
    <property type="component" value="Unassembled WGS sequence"/>
</dbReference>
<protein>
    <submittedName>
        <fullName evidence="1">Uncharacterized protein</fullName>
    </submittedName>
</protein>
<accession>W1JAU0</accession>
<dbReference type="AlphaFoldDB" id="W1JAU0"/>
<name>W1JAU0_9GAMM</name>
<sequence length="40" mass="4671">MIKQQSITKMLKLTKRLNEIVAELSVRKEKMLAQVYHKAA</sequence>
<dbReference type="EMBL" id="CBXE010000365">
    <property type="protein sequence ID" value="CDL86625.1"/>
    <property type="molecule type" value="Genomic_DNA"/>
</dbReference>
<reference evidence="1 2" key="1">
    <citation type="submission" date="2013-11" db="EMBL/GenBank/DDBJ databases">
        <title>Draft genome sequence and annotation of the entomopathogenic bacterium, Xenorhabdus cabanillasi strain JM26.</title>
        <authorList>
            <person name="Gualtieri M."/>
            <person name="Ogier J.C."/>
            <person name="Pages S."/>
            <person name="Givaudan A."/>
            <person name="Gaudriault S."/>
        </authorList>
    </citation>
    <scope>NUCLEOTIDE SEQUENCE [LARGE SCALE GENOMIC DNA]</scope>
    <source>
        <strain evidence="1 2">JM26</strain>
    </source>
</reference>